<dbReference type="Pfam" id="PF00535">
    <property type="entry name" value="Glycos_transf_2"/>
    <property type="match status" value="1"/>
</dbReference>
<keyword evidence="2" id="KW-0808">Transferase</keyword>
<dbReference type="InterPro" id="IPR001173">
    <property type="entry name" value="Glyco_trans_2-like"/>
</dbReference>
<dbReference type="SUPFAM" id="SSF53448">
    <property type="entry name" value="Nucleotide-diphospho-sugar transferases"/>
    <property type="match status" value="1"/>
</dbReference>
<dbReference type="Gene3D" id="3.90.550.10">
    <property type="entry name" value="Spore Coat Polysaccharide Biosynthesis Protein SpsA, Chain A"/>
    <property type="match status" value="1"/>
</dbReference>
<accession>A0A4R1GKQ4</accession>
<proteinExistence type="predicted"/>
<sequence length="311" mass="36084">MDDKLVIVMIAAYNAEEYICETIESILVQSYKNFKVVICDDCSTDQTVNKIEGFKDRRIELIKNSENLGKSVCLNKIIEATDGDFYMMQDADDTSHPDRIKLLVSFIELNPSVDLIMSGYQLIIDNESCCPRGTDLTINECQELVAQYKMPSHDPTMFIKAVVVSEVRFDRTLRIGQGLDFILRVGEKYNISVIENVLYNYRVHPSSITRMKRKKRNTMISKIKLEAYERRKVNSKIPIINYPHANSDSDKYNNLYVHFIESVRYLLQRRKIKNAFCVSFKSIRYGNFVMINYYKPLAIAIINLGLIRCYP</sequence>
<dbReference type="EMBL" id="SMFU01000008">
    <property type="protein sequence ID" value="TCK07535.1"/>
    <property type="molecule type" value="Genomic_DNA"/>
</dbReference>
<name>A0A4R1GKQ4_9GAMM</name>
<evidence type="ECO:0000313" key="3">
    <source>
        <dbReference type="Proteomes" id="UP000294546"/>
    </source>
</evidence>
<dbReference type="CDD" id="cd00761">
    <property type="entry name" value="Glyco_tranf_GTA_type"/>
    <property type="match status" value="1"/>
</dbReference>
<dbReference type="InterPro" id="IPR029044">
    <property type="entry name" value="Nucleotide-diphossugar_trans"/>
</dbReference>
<dbReference type="GO" id="GO:0016758">
    <property type="term" value="F:hexosyltransferase activity"/>
    <property type="evidence" value="ECO:0007669"/>
    <property type="project" value="UniProtKB-ARBA"/>
</dbReference>
<reference evidence="2 3" key="1">
    <citation type="submission" date="2019-03" db="EMBL/GenBank/DDBJ databases">
        <title>Genomic Encyclopedia of Archaeal and Bacterial Type Strains, Phase II (KMG-II): from individual species to whole genera.</title>
        <authorList>
            <person name="Goeker M."/>
        </authorList>
    </citation>
    <scope>NUCLEOTIDE SEQUENCE [LARGE SCALE GENOMIC DNA]</scope>
    <source>
        <strain evidence="2 3">DSM 27697</strain>
    </source>
</reference>
<dbReference type="RefSeq" id="WP_132292308.1">
    <property type="nucleotide sequence ID" value="NZ_SMFU01000008.1"/>
</dbReference>
<dbReference type="Proteomes" id="UP000294546">
    <property type="component" value="Unassembled WGS sequence"/>
</dbReference>
<dbReference type="PANTHER" id="PTHR22916:SF3">
    <property type="entry name" value="UDP-GLCNAC:BETAGAL BETA-1,3-N-ACETYLGLUCOSAMINYLTRANSFERASE-LIKE PROTEIN 1"/>
    <property type="match status" value="1"/>
</dbReference>
<gene>
    <name evidence="2" type="ORF">CLV83_2406</name>
</gene>
<evidence type="ECO:0000259" key="1">
    <source>
        <dbReference type="Pfam" id="PF00535"/>
    </source>
</evidence>
<comment type="caution">
    <text evidence="2">The sequence shown here is derived from an EMBL/GenBank/DDBJ whole genome shotgun (WGS) entry which is preliminary data.</text>
</comment>
<keyword evidence="3" id="KW-1185">Reference proteome</keyword>
<organism evidence="2 3">
    <name type="scientific">Marinobacterium mangrovicola</name>
    <dbReference type="NCBI Taxonomy" id="1476959"/>
    <lineage>
        <taxon>Bacteria</taxon>
        <taxon>Pseudomonadati</taxon>
        <taxon>Pseudomonadota</taxon>
        <taxon>Gammaproteobacteria</taxon>
        <taxon>Oceanospirillales</taxon>
        <taxon>Oceanospirillaceae</taxon>
        <taxon>Marinobacterium</taxon>
    </lineage>
</organism>
<protein>
    <submittedName>
        <fullName evidence="2">Glycosyl transferase family 2</fullName>
    </submittedName>
</protein>
<evidence type="ECO:0000313" key="2">
    <source>
        <dbReference type="EMBL" id="TCK07535.1"/>
    </source>
</evidence>
<dbReference type="OrthoDB" id="9801954at2"/>
<dbReference type="AlphaFoldDB" id="A0A4R1GKQ4"/>
<dbReference type="PANTHER" id="PTHR22916">
    <property type="entry name" value="GLYCOSYLTRANSFERASE"/>
    <property type="match status" value="1"/>
</dbReference>
<feature type="domain" description="Glycosyltransferase 2-like" evidence="1">
    <location>
        <begin position="8"/>
        <end position="117"/>
    </location>
</feature>